<evidence type="ECO:0000313" key="1">
    <source>
        <dbReference type="EMBL" id="ABO59708.1"/>
    </source>
</evidence>
<dbReference type="AlphaFoldDB" id="A4JTV5"/>
<dbReference type="Proteomes" id="UP000002287">
    <property type="component" value="Plasmid pBVIE01"/>
</dbReference>
<dbReference type="HOGENOM" id="CLU_2207867_0_0_4"/>
<organism evidence="1 2">
    <name type="scientific">Burkholderia vietnamiensis (strain G4 / LMG 22486)</name>
    <name type="common">Burkholderia cepacia (strain R1808)</name>
    <dbReference type="NCBI Taxonomy" id="269482"/>
    <lineage>
        <taxon>Bacteria</taxon>
        <taxon>Pseudomonadati</taxon>
        <taxon>Pseudomonadota</taxon>
        <taxon>Betaproteobacteria</taxon>
        <taxon>Burkholderiales</taxon>
        <taxon>Burkholderiaceae</taxon>
        <taxon>Burkholderia</taxon>
        <taxon>Burkholderia cepacia complex</taxon>
    </lineage>
</organism>
<dbReference type="KEGG" id="bvi:Bcep1808_6821"/>
<protein>
    <submittedName>
        <fullName evidence="1">Uncharacterized protein</fullName>
    </submittedName>
</protein>
<gene>
    <name evidence="1" type="ordered locus">Bcep1808_6821</name>
</gene>
<name>A4JTV5_BURVG</name>
<accession>A4JTV5</accession>
<geneLocation type="plasmid" evidence="1 2">
    <name>pBVIE01</name>
</geneLocation>
<sequence>MSSQRVNARDFAASGQHDHIATLQSGLHFHGIYVLREKPEIATVGGEQCFSFWIADLTGRMRCTIPTYKLAWHGSPEFQSQRLLIEAYAEGEGAYLVGRVKRMDPVEMDW</sequence>
<dbReference type="EMBL" id="CP000617">
    <property type="protein sequence ID" value="ABO59708.1"/>
    <property type="molecule type" value="Genomic_DNA"/>
</dbReference>
<reference evidence="1 2" key="1">
    <citation type="submission" date="2007-03" db="EMBL/GenBank/DDBJ databases">
        <title>Complete sequence of plasmid pBVIE01 of Burkholderia vietnamiensis G4.</title>
        <authorList>
            <consortium name="US DOE Joint Genome Institute"/>
            <person name="Copeland A."/>
            <person name="Lucas S."/>
            <person name="Lapidus A."/>
            <person name="Barry K."/>
            <person name="Detter J.C."/>
            <person name="Glavina del Rio T."/>
            <person name="Hammon N."/>
            <person name="Israni S."/>
            <person name="Dalin E."/>
            <person name="Tice H."/>
            <person name="Pitluck S."/>
            <person name="Chain P."/>
            <person name="Malfatti S."/>
            <person name="Shin M."/>
            <person name="Vergez L."/>
            <person name="Schmutz J."/>
            <person name="Larimer F."/>
            <person name="Land M."/>
            <person name="Hauser L."/>
            <person name="Kyrpides N."/>
            <person name="Tiedje J."/>
            <person name="Richardson P."/>
        </authorList>
    </citation>
    <scope>NUCLEOTIDE SEQUENCE [LARGE SCALE GENOMIC DNA]</scope>
    <source>
        <strain evidence="2">G4 / LMG 22486</strain>
        <plasmid evidence="1 2">pBVIE01</plasmid>
    </source>
</reference>
<keyword evidence="1" id="KW-0614">Plasmid</keyword>
<proteinExistence type="predicted"/>
<evidence type="ECO:0000313" key="2">
    <source>
        <dbReference type="Proteomes" id="UP000002287"/>
    </source>
</evidence>